<proteinExistence type="predicted"/>
<comment type="caution">
    <text evidence="4">The sequence shown here is derived from an EMBL/GenBank/DDBJ whole genome shotgun (WGS) entry which is preliminary data.</text>
</comment>
<evidence type="ECO:0000256" key="1">
    <source>
        <dbReference type="ARBA" id="ARBA00023125"/>
    </source>
</evidence>
<keyword evidence="5" id="KW-1185">Reference proteome</keyword>
<evidence type="ECO:0000259" key="3">
    <source>
        <dbReference type="PROSITE" id="PS51898"/>
    </source>
</evidence>
<dbReference type="GO" id="GO:0015074">
    <property type="term" value="P:DNA integration"/>
    <property type="evidence" value="ECO:0007669"/>
    <property type="project" value="InterPro"/>
</dbReference>
<evidence type="ECO:0000313" key="4">
    <source>
        <dbReference type="EMBL" id="KAF4652354.1"/>
    </source>
</evidence>
<dbReference type="PANTHER" id="PTHR34605:SF3">
    <property type="entry name" value="P CELL-TYPE AGGLUTINATION PROTEIN MAP4-LIKE-RELATED"/>
    <property type="match status" value="1"/>
</dbReference>
<dbReference type="PROSITE" id="PS51898">
    <property type="entry name" value="TYR_RECOMBINASE"/>
    <property type="match status" value="1"/>
</dbReference>
<dbReference type="InterPro" id="IPR010998">
    <property type="entry name" value="Integrase_recombinase_N"/>
</dbReference>
<dbReference type="Proteomes" id="UP000591131">
    <property type="component" value="Unassembled WGS sequence"/>
</dbReference>
<keyword evidence="1" id="KW-0238">DNA-binding</keyword>
<feature type="domain" description="Tyr recombinase" evidence="3">
    <location>
        <begin position="166"/>
        <end position="357"/>
    </location>
</feature>
<dbReference type="Pfam" id="PF00589">
    <property type="entry name" value="Phage_integrase"/>
    <property type="match status" value="1"/>
</dbReference>
<dbReference type="Gene3D" id="1.10.443.10">
    <property type="entry name" value="Intergrase catalytic core"/>
    <property type="match status" value="1"/>
</dbReference>
<name>A0A7J6KZL7_PERCH</name>
<dbReference type="InterPro" id="IPR052925">
    <property type="entry name" value="Phage_Integrase-like_Recomb"/>
</dbReference>
<evidence type="ECO:0000313" key="5">
    <source>
        <dbReference type="Proteomes" id="UP000591131"/>
    </source>
</evidence>
<gene>
    <name evidence="4" type="ORF">FOL47_011140</name>
</gene>
<dbReference type="AlphaFoldDB" id="A0A7J6KZL7"/>
<dbReference type="InterPro" id="IPR002104">
    <property type="entry name" value="Integrase_catalytic"/>
</dbReference>
<accession>A0A7J6KZL7</accession>
<organism evidence="4 5">
    <name type="scientific">Perkinsus chesapeaki</name>
    <name type="common">Clam parasite</name>
    <name type="synonym">Perkinsus andrewsi</name>
    <dbReference type="NCBI Taxonomy" id="330153"/>
    <lineage>
        <taxon>Eukaryota</taxon>
        <taxon>Sar</taxon>
        <taxon>Alveolata</taxon>
        <taxon>Perkinsozoa</taxon>
        <taxon>Perkinsea</taxon>
        <taxon>Perkinsida</taxon>
        <taxon>Perkinsidae</taxon>
        <taxon>Perkinsus</taxon>
    </lineage>
</organism>
<protein>
    <recommendedName>
        <fullName evidence="3">Tyr recombinase domain-containing protein</fullName>
    </recommendedName>
</protein>
<dbReference type="GO" id="GO:0006310">
    <property type="term" value="P:DNA recombination"/>
    <property type="evidence" value="ECO:0007669"/>
    <property type="project" value="UniProtKB-KW"/>
</dbReference>
<dbReference type="PANTHER" id="PTHR34605">
    <property type="entry name" value="PHAGE_INTEGRASE DOMAIN-CONTAINING PROTEIN"/>
    <property type="match status" value="1"/>
</dbReference>
<evidence type="ECO:0000256" key="2">
    <source>
        <dbReference type="ARBA" id="ARBA00023172"/>
    </source>
</evidence>
<sequence length="365" mass="40380">MVDWKCLPSLRWQPLPSFATCTKLYHVPTAKAPLDRTQNTRGSKSSKRSKAKHFLHGSISSREVSAFCLSGYSKGTLSQMKSAWNLYLNVTAAASVAPLPLSRLSLCSFVCAMTKADYAYNSVLRYLTHVKNKASISGYKSAPTTDFWVTLALRASGKLLGKGTVLRAHTLTIEQVPSILEKLNEAHATMFLLGTVALLRISELQRVQVQDIVFTSTGIHLRIPRSKTDQCASGRVVPLVCLSSSFSSSKRCTSNLCVPHALKHWLDSSPDLSASSNLFTKEQSNSFPMSLSDALFDLLGNRPRCTTHCMRRSGALIAFRRGMPLEEIALLGRWSGTQTLVDNYLRDATDELSQISKQVFKVWRT</sequence>
<keyword evidence="2" id="KW-0233">DNA recombination</keyword>
<dbReference type="Gene3D" id="1.10.150.130">
    <property type="match status" value="1"/>
</dbReference>
<dbReference type="SUPFAM" id="SSF56349">
    <property type="entry name" value="DNA breaking-rejoining enzymes"/>
    <property type="match status" value="1"/>
</dbReference>
<dbReference type="OrthoDB" id="445688at2759"/>
<dbReference type="EMBL" id="JAAPAO010000935">
    <property type="protein sequence ID" value="KAF4652354.1"/>
    <property type="molecule type" value="Genomic_DNA"/>
</dbReference>
<dbReference type="InterPro" id="IPR013762">
    <property type="entry name" value="Integrase-like_cat_sf"/>
</dbReference>
<dbReference type="InterPro" id="IPR011010">
    <property type="entry name" value="DNA_brk_join_enz"/>
</dbReference>
<dbReference type="GO" id="GO:0003677">
    <property type="term" value="F:DNA binding"/>
    <property type="evidence" value="ECO:0007669"/>
    <property type="project" value="UniProtKB-KW"/>
</dbReference>
<dbReference type="SUPFAM" id="SSF47823">
    <property type="entry name" value="lambda integrase-like, N-terminal domain"/>
    <property type="match status" value="1"/>
</dbReference>
<reference evidence="4 5" key="1">
    <citation type="submission" date="2020-04" db="EMBL/GenBank/DDBJ databases">
        <title>Perkinsus chesapeaki whole genome sequence.</title>
        <authorList>
            <person name="Bogema D.R."/>
        </authorList>
    </citation>
    <scope>NUCLEOTIDE SEQUENCE [LARGE SCALE GENOMIC DNA]</scope>
    <source>
        <strain evidence="4">ATCC PRA-425</strain>
    </source>
</reference>